<proteinExistence type="predicted"/>
<dbReference type="EMBL" id="CAXAMM010039513">
    <property type="protein sequence ID" value="CAK9086953.1"/>
    <property type="molecule type" value="Genomic_DNA"/>
</dbReference>
<comment type="caution">
    <text evidence="1">The sequence shown here is derived from an EMBL/GenBank/DDBJ whole genome shotgun (WGS) entry which is preliminary data.</text>
</comment>
<dbReference type="Proteomes" id="UP001642464">
    <property type="component" value="Unassembled WGS sequence"/>
</dbReference>
<name>A0ABP0QFC9_9DINO</name>
<organism evidence="1 2">
    <name type="scientific">Durusdinium trenchii</name>
    <dbReference type="NCBI Taxonomy" id="1381693"/>
    <lineage>
        <taxon>Eukaryota</taxon>
        <taxon>Sar</taxon>
        <taxon>Alveolata</taxon>
        <taxon>Dinophyceae</taxon>
        <taxon>Suessiales</taxon>
        <taxon>Symbiodiniaceae</taxon>
        <taxon>Durusdinium</taxon>
    </lineage>
</organism>
<reference evidence="1 2" key="1">
    <citation type="submission" date="2024-02" db="EMBL/GenBank/DDBJ databases">
        <authorList>
            <person name="Chen Y."/>
            <person name="Shah S."/>
            <person name="Dougan E. K."/>
            <person name="Thang M."/>
            <person name="Chan C."/>
        </authorList>
    </citation>
    <scope>NUCLEOTIDE SEQUENCE [LARGE SCALE GENOMIC DNA]</scope>
</reference>
<gene>
    <name evidence="1" type="ORF">SCF082_LOCUS41131</name>
</gene>
<accession>A0ABP0QFC9</accession>
<protein>
    <submittedName>
        <fullName evidence="1">Uncharacterized protein</fullName>
    </submittedName>
</protein>
<keyword evidence="2" id="KW-1185">Reference proteome</keyword>
<evidence type="ECO:0000313" key="2">
    <source>
        <dbReference type="Proteomes" id="UP001642464"/>
    </source>
</evidence>
<sequence>MSLPWVDELKKIIKDEEMQINQKASRAMNVLKSAGLAYNAKLRPNQILVHVANRGGQMVNPHDVVAKGQQISAVGWDLNKVRQSVAIELPHDGDKRSAVIAANEKLADQSSGMLARPFGEERYCSLSSSHLTAFLRCLESGCRMGNDQLSMEQLMAQGGDLQEMVQSGWQWTIISAKAEEECPSLPGLLQQAYNSDHGIVKPPTELEVAMTIAQHYELQAPGQKDLDKAVQQAASSFPPCKAYIKCIGDFVSRFAGGESFKLLKYLDFICKQYGGSNMLGEEFCSAVAYTDWKLSGTTLPFLRVALCAVQITAPQQQVRNSISKMISKADIDKLKTKKICTDVQTAEALMASAWEATETTGVPLEQFALAFGKMQIRLILHLLGKEMKGREQVQYDSMTDIKDKFEADMLQTSHSGKKDAKPTAEAASVKSLADASNPRSIALDVHQHIKIGKHYVACKESMSKVWQLVDVILVHKPYFTGEERKEVKLSELKTLKEWSKPVPMLVDDSVRASLLPSASATLKSELLKAKAQTSLYEKYFELGDPQVLVSTMHELFSGCKYSKGKLVLLPLGTLQLMPVEKITKNQCTIKIAHVKDQVFVVQPWRVDFVKESGMFSPYWLMKEAAEMDDACMTKQVLKIDEILVTAYVNKKVLASSLFVCAAAMEIYETVVLRYRNGPKITVPPGLLQADPDGKRWLRLRASNVNIARLVLGHLEAAKKAPNPSLAASPQLKSIQDKIKEAVLTKQEEDNIEEHGANPFDDGAEGTQCVEQSGKTLRQALKKAPSTVSIQLGSSLVELKRPHTWKESDIVIPLESSALKAVLDYIMLDVDDCIKTEKKRSYVKSGAYCKKQKLGSESEE</sequence>
<evidence type="ECO:0000313" key="1">
    <source>
        <dbReference type="EMBL" id="CAK9086953.1"/>
    </source>
</evidence>